<evidence type="ECO:0000313" key="19">
    <source>
        <dbReference type="EMBL" id="AGY59662.1"/>
    </source>
</evidence>
<dbReference type="eggNOG" id="COG2202">
    <property type="taxonomic scope" value="Bacteria"/>
</dbReference>
<dbReference type="OrthoDB" id="447151at2"/>
<evidence type="ECO:0000256" key="7">
    <source>
        <dbReference type="ARBA" id="ARBA00022490"/>
    </source>
</evidence>
<keyword evidence="10 19" id="KW-0418">Kinase</keyword>
<dbReference type="PANTHER" id="PTHR24421">
    <property type="entry name" value="NITRATE/NITRITE SENSOR PROTEIN NARX-RELATED"/>
    <property type="match status" value="1"/>
</dbReference>
<dbReference type="PROSITE" id="PS50109">
    <property type="entry name" value="HIS_KIN"/>
    <property type="match status" value="1"/>
</dbReference>
<evidence type="ECO:0000259" key="17">
    <source>
        <dbReference type="PROSITE" id="PS50109"/>
    </source>
</evidence>
<evidence type="ECO:0000256" key="4">
    <source>
        <dbReference type="ARBA" id="ARBA00012438"/>
    </source>
</evidence>
<dbReference type="CDD" id="cd16917">
    <property type="entry name" value="HATPase_UhpB-NarQ-NarX-like"/>
    <property type="match status" value="1"/>
</dbReference>
<proteinExistence type="predicted"/>
<evidence type="ECO:0000256" key="13">
    <source>
        <dbReference type="ARBA" id="ARBA00023014"/>
    </source>
</evidence>
<dbReference type="Pfam" id="PF13185">
    <property type="entry name" value="GAF_2"/>
    <property type="match status" value="1"/>
</dbReference>
<keyword evidence="8 19" id="KW-0808">Transferase</keyword>
<dbReference type="Gene3D" id="3.30.450.20">
    <property type="entry name" value="PAS domain"/>
    <property type="match status" value="1"/>
</dbReference>
<dbReference type="eggNOG" id="COG4585">
    <property type="taxonomic scope" value="Bacteria"/>
</dbReference>
<keyword evidence="20" id="KW-1185">Reference proteome</keyword>
<dbReference type="Gene3D" id="1.20.5.1930">
    <property type="match status" value="1"/>
</dbReference>
<protein>
    <recommendedName>
        <fullName evidence="5">Oxygen sensor histidine kinase NreB</fullName>
        <ecNumber evidence="4">2.7.13.3</ecNumber>
    </recommendedName>
    <alternativeName>
        <fullName evidence="15">Nitrogen regulation protein B</fullName>
    </alternativeName>
</protein>
<evidence type="ECO:0000256" key="3">
    <source>
        <dbReference type="ARBA" id="ARBA00004496"/>
    </source>
</evidence>
<dbReference type="InterPro" id="IPR035965">
    <property type="entry name" value="PAS-like_dom_sf"/>
</dbReference>
<evidence type="ECO:0000256" key="10">
    <source>
        <dbReference type="ARBA" id="ARBA00022777"/>
    </source>
</evidence>
<dbReference type="GO" id="GO:0000155">
    <property type="term" value="F:phosphorelay sensor kinase activity"/>
    <property type="evidence" value="ECO:0007669"/>
    <property type="project" value="InterPro"/>
</dbReference>
<evidence type="ECO:0000256" key="16">
    <source>
        <dbReference type="SAM" id="Coils"/>
    </source>
</evidence>
<dbReference type="Pfam" id="PF02518">
    <property type="entry name" value="HATPase_c"/>
    <property type="match status" value="1"/>
</dbReference>
<dbReference type="GO" id="GO:0046872">
    <property type="term" value="F:metal ion binding"/>
    <property type="evidence" value="ECO:0007669"/>
    <property type="project" value="UniProtKB-KW"/>
</dbReference>
<dbReference type="SUPFAM" id="SSF55785">
    <property type="entry name" value="PYP-like sensor domain (PAS domain)"/>
    <property type="match status" value="1"/>
</dbReference>
<keyword evidence="12" id="KW-0902">Two-component regulatory system</keyword>
<dbReference type="Proteomes" id="UP000017396">
    <property type="component" value="Chromosome"/>
</dbReference>
<dbReference type="GO" id="GO:0016020">
    <property type="term" value="C:membrane"/>
    <property type="evidence" value="ECO:0007669"/>
    <property type="project" value="InterPro"/>
</dbReference>
<gene>
    <name evidence="19" type="ORF">GKIL_3416</name>
</gene>
<keyword evidence="11" id="KW-0408">Iron</keyword>
<keyword evidence="6" id="KW-0004">4Fe-4S</keyword>
<feature type="domain" description="PAC" evidence="18">
    <location>
        <begin position="93"/>
        <end position="145"/>
    </location>
</feature>
<dbReference type="GO" id="GO:0005737">
    <property type="term" value="C:cytoplasm"/>
    <property type="evidence" value="ECO:0007669"/>
    <property type="project" value="UniProtKB-SubCell"/>
</dbReference>
<dbReference type="InterPro" id="IPR050482">
    <property type="entry name" value="Sensor_HK_TwoCompSys"/>
</dbReference>
<dbReference type="InterPro" id="IPR000014">
    <property type="entry name" value="PAS"/>
</dbReference>
<comment type="catalytic activity">
    <reaction evidence="1">
        <text>ATP + protein L-histidine = ADP + protein N-phospho-L-histidine.</text>
        <dbReference type="EC" id="2.7.13.3"/>
    </reaction>
</comment>
<evidence type="ECO:0000256" key="2">
    <source>
        <dbReference type="ARBA" id="ARBA00001966"/>
    </source>
</evidence>
<evidence type="ECO:0000256" key="11">
    <source>
        <dbReference type="ARBA" id="ARBA00023004"/>
    </source>
</evidence>
<evidence type="ECO:0000256" key="8">
    <source>
        <dbReference type="ARBA" id="ARBA00022679"/>
    </source>
</evidence>
<dbReference type="InterPro" id="IPR003018">
    <property type="entry name" value="GAF"/>
</dbReference>
<dbReference type="EMBL" id="CP003587">
    <property type="protein sequence ID" value="AGY59662.1"/>
    <property type="molecule type" value="Genomic_DNA"/>
</dbReference>
<evidence type="ECO:0000256" key="5">
    <source>
        <dbReference type="ARBA" id="ARBA00017322"/>
    </source>
</evidence>
<evidence type="ECO:0000256" key="14">
    <source>
        <dbReference type="ARBA" id="ARBA00024827"/>
    </source>
</evidence>
<comment type="subcellular location">
    <subcellularLocation>
        <location evidence="3">Cytoplasm</location>
    </subcellularLocation>
</comment>
<sequence>MEQLQQELERLRQENKELQRYRALFEQSPLSMQLHAPDGRFVVANAAHFHQWNITAEQMQHFDPLSDPELERLGILGAVQRAFAGETVLIPGNWYDSSHITPNGTRRYVDAVCFPLRDGAGQISEVVIIHQDMTFLERAELQLLQEREKAAQERAAQLARANGALRESLALLSHQANLDRFLGYVLGAVAEQAGACAVHLYVFDPLANTLSQRLCVRNGEVFQPNHPDDPALFRRPFAADITPAWEQMVRAKNSIIHHTIDQPHPMTWPQTLEWHKKMGHRARIAVPLFAGEQAVGLLGIAMEHEELFAPEQTEFIAALANQAALAVQLDRLATEARQSAVLEERNRLAREIHDTLAQSLTGIVLHLETAAELLSEHPKAVAHILQARELARSGLAEARCSLWALRPRALEGSDLGDALQRLLQQLTAYTAVESRFQSSGTPQSLSAEVEANLLRIAAEALTNALKHAQARILSLELTYKAGAVELWVSDDGCGFDPERASGGLGLAGMRERARRLGGQLLIASGPGAGTRVVASVPLTPASAAESALETARGFS</sequence>
<dbReference type="InterPro" id="IPR003594">
    <property type="entry name" value="HATPase_dom"/>
</dbReference>
<evidence type="ECO:0000256" key="6">
    <source>
        <dbReference type="ARBA" id="ARBA00022485"/>
    </source>
</evidence>
<dbReference type="KEGG" id="glj:GKIL_3416"/>
<dbReference type="PANTHER" id="PTHR24421:SF62">
    <property type="entry name" value="SENSORY TRANSDUCTION HISTIDINE KINASE"/>
    <property type="match status" value="1"/>
</dbReference>
<evidence type="ECO:0000256" key="15">
    <source>
        <dbReference type="ARBA" id="ARBA00030800"/>
    </source>
</evidence>
<dbReference type="InterPro" id="IPR011712">
    <property type="entry name" value="Sig_transdc_His_kin_sub3_dim/P"/>
</dbReference>
<evidence type="ECO:0000256" key="1">
    <source>
        <dbReference type="ARBA" id="ARBA00000085"/>
    </source>
</evidence>
<dbReference type="GO" id="GO:0051539">
    <property type="term" value="F:4 iron, 4 sulfur cluster binding"/>
    <property type="evidence" value="ECO:0007669"/>
    <property type="project" value="UniProtKB-KW"/>
</dbReference>
<keyword evidence="16" id="KW-0175">Coiled coil</keyword>
<evidence type="ECO:0000256" key="9">
    <source>
        <dbReference type="ARBA" id="ARBA00022723"/>
    </source>
</evidence>
<name>U5QKZ5_GLOK1</name>
<dbReference type="AlphaFoldDB" id="U5QKZ5"/>
<dbReference type="RefSeq" id="WP_023174955.1">
    <property type="nucleotide sequence ID" value="NC_022600.1"/>
</dbReference>
<dbReference type="InterPro" id="IPR013656">
    <property type="entry name" value="PAS_4"/>
</dbReference>
<dbReference type="InterPro" id="IPR000700">
    <property type="entry name" value="PAS-assoc_C"/>
</dbReference>
<dbReference type="SMART" id="SM00387">
    <property type="entry name" value="HATPase_c"/>
    <property type="match status" value="1"/>
</dbReference>
<evidence type="ECO:0000256" key="12">
    <source>
        <dbReference type="ARBA" id="ARBA00023012"/>
    </source>
</evidence>
<dbReference type="PROSITE" id="PS50113">
    <property type="entry name" value="PAC"/>
    <property type="match status" value="1"/>
</dbReference>
<dbReference type="GO" id="GO:0046983">
    <property type="term" value="F:protein dimerization activity"/>
    <property type="evidence" value="ECO:0007669"/>
    <property type="project" value="InterPro"/>
</dbReference>
<feature type="domain" description="Histidine kinase" evidence="17">
    <location>
        <begin position="453"/>
        <end position="540"/>
    </location>
</feature>
<keyword evidence="13" id="KW-0411">Iron-sulfur</keyword>
<reference evidence="19 20" key="1">
    <citation type="journal article" date="2013" name="PLoS ONE">
        <title>Cultivation and Complete Genome Sequencing of Gloeobacter kilaueensis sp. nov., from a Lava Cave in Kilauea Caldera, Hawai'i.</title>
        <authorList>
            <person name="Saw J.H."/>
            <person name="Schatz M."/>
            <person name="Brown M.V."/>
            <person name="Kunkel D.D."/>
            <person name="Foster J.S."/>
            <person name="Shick H."/>
            <person name="Christensen S."/>
            <person name="Hou S."/>
            <person name="Wan X."/>
            <person name="Donachie S.P."/>
        </authorList>
    </citation>
    <scope>NUCLEOTIDE SEQUENCE [LARGE SCALE GENOMIC DNA]</scope>
    <source>
        <strain evidence="20">JS</strain>
    </source>
</reference>
<dbReference type="InterPro" id="IPR036890">
    <property type="entry name" value="HATPase_C_sf"/>
</dbReference>
<dbReference type="SMART" id="SM00065">
    <property type="entry name" value="GAF"/>
    <property type="match status" value="1"/>
</dbReference>
<dbReference type="Gene3D" id="3.30.565.10">
    <property type="entry name" value="Histidine kinase-like ATPase, C-terminal domain"/>
    <property type="match status" value="1"/>
</dbReference>
<comment type="function">
    <text evidence="14">Member of the two-component regulatory system NreB/NreC involved in the control of dissimilatory nitrate/nitrite reduction in response to oxygen. NreB functions as a direct oxygen sensor histidine kinase which is autophosphorylated, in the absence of oxygen, probably at the conserved histidine residue, and transfers its phosphate group probably to a conserved aspartate residue of NreC. NreB/NreC activates the expression of the nitrate (narGHJI) and nitrite (nir) reductase operons, as well as the putative nitrate transporter gene narT.</text>
</comment>
<dbReference type="SUPFAM" id="SSF55781">
    <property type="entry name" value="GAF domain-like"/>
    <property type="match status" value="1"/>
</dbReference>
<feature type="coiled-coil region" evidence="16">
    <location>
        <begin position="1"/>
        <end position="28"/>
    </location>
</feature>
<organism evidence="19 20">
    <name type="scientific">Gloeobacter kilaueensis (strain ATCC BAA-2537 / CCAP 1431/1 / ULC 316 / JS1)</name>
    <dbReference type="NCBI Taxonomy" id="1183438"/>
    <lineage>
        <taxon>Bacteria</taxon>
        <taxon>Bacillati</taxon>
        <taxon>Cyanobacteriota</taxon>
        <taxon>Cyanophyceae</taxon>
        <taxon>Gloeobacterales</taxon>
        <taxon>Gloeobacteraceae</taxon>
        <taxon>Gloeobacter</taxon>
    </lineage>
</organism>
<feature type="coiled-coil region" evidence="16">
    <location>
        <begin position="451"/>
        <end position="478"/>
    </location>
</feature>
<accession>U5QKZ5</accession>
<dbReference type="InterPro" id="IPR029016">
    <property type="entry name" value="GAF-like_dom_sf"/>
</dbReference>
<dbReference type="Pfam" id="PF08448">
    <property type="entry name" value="PAS_4"/>
    <property type="match status" value="1"/>
</dbReference>
<keyword evidence="7" id="KW-0963">Cytoplasm</keyword>
<keyword evidence="9" id="KW-0479">Metal-binding</keyword>
<evidence type="ECO:0000313" key="20">
    <source>
        <dbReference type="Proteomes" id="UP000017396"/>
    </source>
</evidence>
<comment type="cofactor">
    <cofactor evidence="2">
        <name>[4Fe-4S] cluster</name>
        <dbReference type="ChEBI" id="CHEBI:49883"/>
    </cofactor>
</comment>
<dbReference type="CDD" id="cd00130">
    <property type="entry name" value="PAS"/>
    <property type="match status" value="1"/>
</dbReference>
<dbReference type="HOGENOM" id="CLU_432620_0_0_3"/>
<dbReference type="SUPFAM" id="SSF55874">
    <property type="entry name" value="ATPase domain of HSP90 chaperone/DNA topoisomerase II/histidine kinase"/>
    <property type="match status" value="1"/>
</dbReference>
<evidence type="ECO:0000259" key="18">
    <source>
        <dbReference type="PROSITE" id="PS50113"/>
    </source>
</evidence>
<dbReference type="InterPro" id="IPR005467">
    <property type="entry name" value="His_kinase_dom"/>
</dbReference>
<dbReference type="EC" id="2.7.13.3" evidence="4"/>
<dbReference type="InterPro" id="IPR004358">
    <property type="entry name" value="Sig_transdc_His_kin-like_C"/>
</dbReference>
<dbReference type="PRINTS" id="PR00344">
    <property type="entry name" value="BCTRLSENSOR"/>
</dbReference>
<dbReference type="Gene3D" id="3.30.450.40">
    <property type="match status" value="1"/>
</dbReference>
<dbReference type="Pfam" id="PF07730">
    <property type="entry name" value="HisKA_3"/>
    <property type="match status" value="1"/>
</dbReference>
<dbReference type="STRING" id="1183438.GKIL_3416"/>